<evidence type="ECO:0000313" key="5">
    <source>
        <dbReference type="Proteomes" id="UP001497472"/>
    </source>
</evidence>
<dbReference type="InterPro" id="IPR048256">
    <property type="entry name" value="Tektin-like"/>
</dbReference>
<dbReference type="GO" id="GO:0005929">
    <property type="term" value="C:cilium"/>
    <property type="evidence" value="ECO:0007669"/>
    <property type="project" value="UniProtKB-ARBA"/>
</dbReference>
<accession>A0AAV1J2Y5</accession>
<sequence length="104" mass="12454">MAIRVDAVLRRRLHSNTLKLEDLKWQREEATRDLKSLQEEQTYSEQNLLEVMDQERVVAARLSDRAKKPSRELIKDEVNRKLRNELGQIRRFAKELTNNIERIL</sequence>
<keyword evidence="5" id="KW-1185">Reference proteome</keyword>
<keyword evidence="3" id="KW-0175">Coiled coil</keyword>
<proteinExistence type="predicted"/>
<dbReference type="Pfam" id="PF03148">
    <property type="entry name" value="Tektin"/>
    <property type="match status" value="1"/>
</dbReference>
<gene>
    <name evidence="4" type="ORF">LNINA_LOCUS2466</name>
</gene>
<keyword evidence="2" id="KW-0963">Cytoplasm</keyword>
<dbReference type="AlphaFoldDB" id="A0AAV1J2Y5"/>
<comment type="subcellular location">
    <subcellularLocation>
        <location evidence="1">Cytoplasm</location>
    </subcellularLocation>
</comment>
<reference evidence="4 5" key="1">
    <citation type="submission" date="2023-11" db="EMBL/GenBank/DDBJ databases">
        <authorList>
            <person name="Okamura Y."/>
        </authorList>
    </citation>
    <scope>NUCLEOTIDE SEQUENCE [LARGE SCALE GENOMIC DNA]</scope>
</reference>
<dbReference type="GO" id="GO:0005737">
    <property type="term" value="C:cytoplasm"/>
    <property type="evidence" value="ECO:0007669"/>
    <property type="project" value="UniProtKB-SubCell"/>
</dbReference>
<dbReference type="Proteomes" id="UP001497472">
    <property type="component" value="Unassembled WGS sequence"/>
</dbReference>
<feature type="coiled-coil region" evidence="3">
    <location>
        <begin position="20"/>
        <end position="47"/>
    </location>
</feature>
<evidence type="ECO:0000256" key="2">
    <source>
        <dbReference type="ARBA" id="ARBA00022490"/>
    </source>
</evidence>
<protein>
    <submittedName>
        <fullName evidence="4">Uncharacterized protein</fullName>
    </submittedName>
</protein>
<evidence type="ECO:0000256" key="1">
    <source>
        <dbReference type="ARBA" id="ARBA00004496"/>
    </source>
</evidence>
<comment type="caution">
    <text evidence="4">The sequence shown here is derived from an EMBL/GenBank/DDBJ whole genome shotgun (WGS) entry which is preliminary data.</text>
</comment>
<dbReference type="EMBL" id="CAVLEF010000003">
    <property type="protein sequence ID" value="CAK1542583.1"/>
    <property type="molecule type" value="Genomic_DNA"/>
</dbReference>
<evidence type="ECO:0000313" key="4">
    <source>
        <dbReference type="EMBL" id="CAK1542583.1"/>
    </source>
</evidence>
<organism evidence="4 5">
    <name type="scientific">Leptosia nina</name>
    <dbReference type="NCBI Taxonomy" id="320188"/>
    <lineage>
        <taxon>Eukaryota</taxon>
        <taxon>Metazoa</taxon>
        <taxon>Ecdysozoa</taxon>
        <taxon>Arthropoda</taxon>
        <taxon>Hexapoda</taxon>
        <taxon>Insecta</taxon>
        <taxon>Pterygota</taxon>
        <taxon>Neoptera</taxon>
        <taxon>Endopterygota</taxon>
        <taxon>Lepidoptera</taxon>
        <taxon>Glossata</taxon>
        <taxon>Ditrysia</taxon>
        <taxon>Papilionoidea</taxon>
        <taxon>Pieridae</taxon>
        <taxon>Pierinae</taxon>
        <taxon>Leptosia</taxon>
    </lineage>
</organism>
<name>A0AAV1J2Y5_9NEOP</name>
<evidence type="ECO:0000256" key="3">
    <source>
        <dbReference type="SAM" id="Coils"/>
    </source>
</evidence>